<evidence type="ECO:0000313" key="1">
    <source>
        <dbReference type="EMBL" id="JAH55639.1"/>
    </source>
</evidence>
<dbReference type="EMBL" id="GBXM01052938">
    <property type="protein sequence ID" value="JAH55639.1"/>
    <property type="molecule type" value="Transcribed_RNA"/>
</dbReference>
<dbReference type="AlphaFoldDB" id="A0A0E9TPI5"/>
<sequence length="18" mass="2076">MRLEAFVVVFLLARGQLI</sequence>
<protein>
    <submittedName>
        <fullName evidence="1">Uncharacterized protein</fullName>
    </submittedName>
</protein>
<reference evidence="1" key="1">
    <citation type="submission" date="2014-11" db="EMBL/GenBank/DDBJ databases">
        <authorList>
            <person name="Amaro Gonzalez C."/>
        </authorList>
    </citation>
    <scope>NUCLEOTIDE SEQUENCE</scope>
</reference>
<reference evidence="1" key="2">
    <citation type="journal article" date="2015" name="Fish Shellfish Immunol.">
        <title>Early steps in the European eel (Anguilla anguilla)-Vibrio vulnificus interaction in the gills: Role of the RtxA13 toxin.</title>
        <authorList>
            <person name="Callol A."/>
            <person name="Pajuelo D."/>
            <person name="Ebbesson L."/>
            <person name="Teles M."/>
            <person name="MacKenzie S."/>
            <person name="Amaro C."/>
        </authorList>
    </citation>
    <scope>NUCLEOTIDE SEQUENCE</scope>
</reference>
<organism evidence="1">
    <name type="scientific">Anguilla anguilla</name>
    <name type="common">European freshwater eel</name>
    <name type="synonym">Muraena anguilla</name>
    <dbReference type="NCBI Taxonomy" id="7936"/>
    <lineage>
        <taxon>Eukaryota</taxon>
        <taxon>Metazoa</taxon>
        <taxon>Chordata</taxon>
        <taxon>Craniata</taxon>
        <taxon>Vertebrata</taxon>
        <taxon>Euteleostomi</taxon>
        <taxon>Actinopterygii</taxon>
        <taxon>Neopterygii</taxon>
        <taxon>Teleostei</taxon>
        <taxon>Anguilliformes</taxon>
        <taxon>Anguillidae</taxon>
        <taxon>Anguilla</taxon>
    </lineage>
</organism>
<proteinExistence type="predicted"/>
<name>A0A0E9TPI5_ANGAN</name>
<accession>A0A0E9TPI5</accession>